<feature type="chain" id="PRO_5037578066" evidence="1">
    <location>
        <begin position="31"/>
        <end position="117"/>
    </location>
</feature>
<evidence type="ECO:0000313" key="2">
    <source>
        <dbReference type="EMBL" id="MBH9577495.1"/>
    </source>
</evidence>
<sequence length="117" mass="12629">MPLFTWRLLCALLTLLVSWLALSPAPPDLASTGWDKANHAFAFAALSFVSRQGWPRAARWRHAAAWLAYGLLIELLQTQLPPRQGEAADWLADAIGIGLGLGLSALLNKLSGRARAG</sequence>
<keyword evidence="1" id="KW-0732">Signal</keyword>
<accession>A0A931J3G9</accession>
<evidence type="ECO:0000256" key="1">
    <source>
        <dbReference type="SAM" id="SignalP"/>
    </source>
</evidence>
<proteinExistence type="predicted"/>
<dbReference type="Proteomes" id="UP000613266">
    <property type="component" value="Unassembled WGS sequence"/>
</dbReference>
<organism evidence="2 3">
    <name type="scientific">Inhella proteolytica</name>
    <dbReference type="NCBI Taxonomy" id="2795029"/>
    <lineage>
        <taxon>Bacteria</taxon>
        <taxon>Pseudomonadati</taxon>
        <taxon>Pseudomonadota</taxon>
        <taxon>Betaproteobacteria</taxon>
        <taxon>Burkholderiales</taxon>
        <taxon>Sphaerotilaceae</taxon>
        <taxon>Inhella</taxon>
    </lineage>
</organism>
<dbReference type="NCBIfam" id="NF037970">
    <property type="entry name" value="vanZ_1"/>
    <property type="match status" value="1"/>
</dbReference>
<gene>
    <name evidence="2" type="ORF">I7X39_11345</name>
</gene>
<dbReference type="EMBL" id="JAEDAK010000007">
    <property type="protein sequence ID" value="MBH9577495.1"/>
    <property type="molecule type" value="Genomic_DNA"/>
</dbReference>
<feature type="signal peptide" evidence="1">
    <location>
        <begin position="1"/>
        <end position="30"/>
    </location>
</feature>
<dbReference type="RefSeq" id="WP_198111273.1">
    <property type="nucleotide sequence ID" value="NZ_JAEDAK010000007.1"/>
</dbReference>
<dbReference type="AlphaFoldDB" id="A0A931J3G9"/>
<comment type="caution">
    <text evidence="2">The sequence shown here is derived from an EMBL/GenBank/DDBJ whole genome shotgun (WGS) entry which is preliminary data.</text>
</comment>
<evidence type="ECO:0000313" key="3">
    <source>
        <dbReference type="Proteomes" id="UP000613266"/>
    </source>
</evidence>
<name>A0A931J3G9_9BURK</name>
<keyword evidence="3" id="KW-1185">Reference proteome</keyword>
<protein>
    <submittedName>
        <fullName evidence="2">VanZ family protein</fullName>
    </submittedName>
</protein>
<reference evidence="2" key="1">
    <citation type="submission" date="2020-12" db="EMBL/GenBank/DDBJ databases">
        <title>The genome sequence of Inhella sp. 1Y17.</title>
        <authorList>
            <person name="Liu Y."/>
        </authorList>
    </citation>
    <scope>NUCLEOTIDE SEQUENCE</scope>
    <source>
        <strain evidence="2">1Y17</strain>
    </source>
</reference>